<dbReference type="Gene3D" id="3.30.160.60">
    <property type="entry name" value="Classic Zinc Finger"/>
    <property type="match status" value="6"/>
</dbReference>
<dbReference type="GeneID" id="109401303"/>
<reference evidence="11" key="2">
    <citation type="submission" date="2025-05" db="UniProtKB">
        <authorList>
            <consortium name="EnsemblMetazoa"/>
        </authorList>
    </citation>
    <scope>IDENTIFICATION</scope>
    <source>
        <strain evidence="11">Foshan</strain>
    </source>
</reference>
<feature type="domain" description="C2H2-type" evidence="10">
    <location>
        <begin position="1031"/>
        <end position="1058"/>
    </location>
</feature>
<evidence type="ECO:0000313" key="12">
    <source>
        <dbReference type="Proteomes" id="UP000069940"/>
    </source>
</evidence>
<protein>
    <recommendedName>
        <fullName evidence="10">C2H2-type domain-containing protein</fullName>
    </recommendedName>
</protein>
<dbReference type="SUPFAM" id="SSF57667">
    <property type="entry name" value="beta-beta-alpha zinc fingers"/>
    <property type="match status" value="3"/>
</dbReference>
<keyword evidence="12" id="KW-1185">Reference proteome</keyword>
<evidence type="ECO:0000256" key="8">
    <source>
        <dbReference type="PROSITE-ProRule" id="PRU00042"/>
    </source>
</evidence>
<feature type="domain" description="C2H2-type" evidence="10">
    <location>
        <begin position="1059"/>
        <end position="1086"/>
    </location>
</feature>
<evidence type="ECO:0000256" key="7">
    <source>
        <dbReference type="ARBA" id="ARBA00023242"/>
    </source>
</evidence>
<evidence type="ECO:0000256" key="4">
    <source>
        <dbReference type="ARBA" id="ARBA00022771"/>
    </source>
</evidence>
<evidence type="ECO:0000256" key="1">
    <source>
        <dbReference type="ARBA" id="ARBA00004123"/>
    </source>
</evidence>
<feature type="region of interest" description="Disordered" evidence="9">
    <location>
        <begin position="1"/>
        <end position="29"/>
    </location>
</feature>
<evidence type="ECO:0000259" key="10">
    <source>
        <dbReference type="PROSITE" id="PS50157"/>
    </source>
</evidence>
<dbReference type="InterPro" id="IPR036236">
    <property type="entry name" value="Znf_C2H2_sf"/>
</dbReference>
<feature type="domain" description="C2H2-type" evidence="10">
    <location>
        <begin position="999"/>
        <end position="1026"/>
    </location>
</feature>
<feature type="compositionally biased region" description="Pro residues" evidence="9">
    <location>
        <begin position="194"/>
        <end position="206"/>
    </location>
</feature>
<dbReference type="RefSeq" id="XP_062698784.1">
    <property type="nucleotide sequence ID" value="XM_062842800.1"/>
</dbReference>
<keyword evidence="2" id="KW-0479">Metal-binding</keyword>
<feature type="region of interest" description="Disordered" evidence="9">
    <location>
        <begin position="724"/>
        <end position="807"/>
    </location>
</feature>
<comment type="subcellular location">
    <subcellularLocation>
        <location evidence="1">Nucleus</location>
    </subcellularLocation>
</comment>
<feature type="region of interest" description="Disordered" evidence="9">
    <location>
        <begin position="535"/>
        <end position="639"/>
    </location>
</feature>
<feature type="region of interest" description="Disordered" evidence="9">
    <location>
        <begin position="78"/>
        <end position="281"/>
    </location>
</feature>
<dbReference type="EnsemblMetazoa" id="AALFPA23_010695.R15020">
    <property type="protein sequence ID" value="AALFPA23_010695.P15020"/>
    <property type="gene ID" value="AALFPA23_010695"/>
</dbReference>
<feature type="compositionally biased region" description="Polar residues" evidence="9">
    <location>
        <begin position="1145"/>
        <end position="1157"/>
    </location>
</feature>
<name>A0ABM1YNC0_AEDAL</name>
<keyword evidence="7" id="KW-0539">Nucleus</keyword>
<feature type="compositionally biased region" description="Acidic residues" evidence="9">
    <location>
        <begin position="724"/>
        <end position="733"/>
    </location>
</feature>
<proteinExistence type="predicted"/>
<feature type="compositionally biased region" description="Basic and acidic residues" evidence="9">
    <location>
        <begin position="737"/>
        <end position="754"/>
    </location>
</feature>
<keyword evidence="5" id="KW-0862">Zinc</keyword>
<feature type="compositionally biased region" description="Acidic residues" evidence="9">
    <location>
        <begin position="466"/>
        <end position="475"/>
    </location>
</feature>
<feature type="compositionally biased region" description="Low complexity" evidence="9">
    <location>
        <begin position="172"/>
        <end position="193"/>
    </location>
</feature>
<feature type="region of interest" description="Disordered" evidence="9">
    <location>
        <begin position="1114"/>
        <end position="1157"/>
    </location>
</feature>
<evidence type="ECO:0000256" key="9">
    <source>
        <dbReference type="SAM" id="MobiDB-lite"/>
    </source>
</evidence>
<keyword evidence="4 8" id="KW-0863">Zinc-finger</keyword>
<evidence type="ECO:0000313" key="11">
    <source>
        <dbReference type="EnsemblMetazoa" id="AALFPA23_010695.P15020"/>
    </source>
</evidence>
<dbReference type="PROSITE" id="PS00028">
    <property type="entry name" value="ZINC_FINGER_C2H2_1"/>
    <property type="match status" value="6"/>
</dbReference>
<keyword evidence="3" id="KW-0677">Repeat</keyword>
<feature type="domain" description="C2H2-type" evidence="10">
    <location>
        <begin position="936"/>
        <end position="963"/>
    </location>
</feature>
<dbReference type="PANTHER" id="PTHR16515">
    <property type="entry name" value="PR DOMAIN ZINC FINGER PROTEIN"/>
    <property type="match status" value="1"/>
</dbReference>
<evidence type="ECO:0000256" key="2">
    <source>
        <dbReference type="ARBA" id="ARBA00022723"/>
    </source>
</evidence>
<feature type="region of interest" description="Disordered" evidence="9">
    <location>
        <begin position="324"/>
        <end position="523"/>
    </location>
</feature>
<sequence length="1157" mass="125688">MSIMATTTTTAKMKPSTTAATNEFLSGDGVDLDANRKQLMGGGEGGATDPDDLDMFLSEITVQFDDEVQTLYVGPVEIVDDDDEGEGGSAAKCEPDDGLVQAKEEILEGPMESTEEVVKPSDVQQTEDAVKHDDVTVEVSVAETEAAASSLPSPSVTVDAASVTSQPEEESNSQQEQLPLPLATTETSASTATTPPPPPAPSPPLHPRAAGDVDVLPESPASDGEVGPPREVEESDGDDDGGNSAENDDRLHRLTAAGVVIDPKNGAAAQTVSSEEPSRELVADLHAPPLESVDTETVVIPPAEPSPLEVESSLDPLVESAVLQPLPTSVDTDATVVPLPEPTPLEEESGGESEPQQESPAETEVTLPDTNVDNCAETEESVPEAVQEDPPLLGNCTEPEESLSEAVQKDPPVLGNCAETEELAPEQLPTTEAQPAATTTPPVSPRNSPRKAIQDDLPAPGSDCTVGEEEPEPVPEELPPATTPPRKSPRKSPRKTATIKEEIKQLTPVLPAPIGVDGDEEPCPTVKKLEFVQEEQLLEDEEEAEEEEEECHEEGELIVPDVLDPQQEQQQHQQQQTTFDKDPSPAGSDSGIENEGADLSKGATPEDESGLTEITEETVENIPGEASGVGEIDEGHGGSLENVNTQVVVLEEIVIQGAKTSLIQCARCAMCFRKELWYKKHLMNYHGIDLSNIAHFLSNLQTLDEGIQDGDGTTEQEFEEYQVEEGAAEDDGGNNEATDKTEQERESSKRKSEDFEAGAVKRVRQEEAPSTPSPVALQKYPEVKLTSKNGKPKTPRRRKEKLTLINSDADVRIKHEYASAAVQSEESTSNSSQSSAPLMNNMFVVRYLEQAAIMVGTSGTSDAAKDNSQYDPTSDPIQISYEELDDGMTPFERSKIVETNEEGKDLFTCVVCESVFEERQAIQDHVNIVHKDLKRRSCPHCGRSFNQTGDLTRHVRIHTGIRPFKCPFDGCEYAFISSGDLHKHVRRHNQQMNPVQKPHVCSVCGKDFERGYDLKRHSSMHAKDDPNFHGFSCELCGKMFARKDQYRAHTYRHIGYKPHKCAHCDKTFSDASNYAKHVKVHATDGMELYCHHCEKAFKNKMAISKHVLRCKYKTDARKASPPKRKKKATVVKTEQPDPEGMTAATVPSSESPSQGVA</sequence>
<dbReference type="PROSITE" id="PS50157">
    <property type="entry name" value="ZINC_FINGER_C2H2_2"/>
    <property type="match status" value="6"/>
</dbReference>
<dbReference type="SMART" id="SM00355">
    <property type="entry name" value="ZnF_C2H2"/>
    <property type="match status" value="8"/>
</dbReference>
<evidence type="ECO:0000256" key="3">
    <source>
        <dbReference type="ARBA" id="ARBA00022737"/>
    </source>
</evidence>
<feature type="compositionally biased region" description="Low complexity" evidence="9">
    <location>
        <begin position="566"/>
        <end position="576"/>
    </location>
</feature>
<feature type="compositionally biased region" description="Low complexity" evidence="9">
    <location>
        <begin position="429"/>
        <end position="441"/>
    </location>
</feature>
<feature type="compositionally biased region" description="Low complexity" evidence="9">
    <location>
        <begin position="1"/>
        <end position="21"/>
    </location>
</feature>
<feature type="compositionally biased region" description="Basic residues" evidence="9">
    <location>
        <begin position="1120"/>
        <end position="1129"/>
    </location>
</feature>
<reference evidence="12" key="1">
    <citation type="journal article" date="2015" name="Proc. Natl. Acad. Sci. U.S.A.">
        <title>Genome sequence of the Asian Tiger mosquito, Aedes albopictus, reveals insights into its biology, genetics, and evolution.</title>
        <authorList>
            <person name="Chen X.G."/>
            <person name="Jiang X."/>
            <person name="Gu J."/>
            <person name="Xu M."/>
            <person name="Wu Y."/>
            <person name="Deng Y."/>
            <person name="Zhang C."/>
            <person name="Bonizzoni M."/>
            <person name="Dermauw W."/>
            <person name="Vontas J."/>
            <person name="Armbruster P."/>
            <person name="Huang X."/>
            <person name="Yang Y."/>
            <person name="Zhang H."/>
            <person name="He W."/>
            <person name="Peng H."/>
            <person name="Liu Y."/>
            <person name="Wu K."/>
            <person name="Chen J."/>
            <person name="Lirakis M."/>
            <person name="Topalis P."/>
            <person name="Van Leeuwen T."/>
            <person name="Hall A.B."/>
            <person name="Jiang X."/>
            <person name="Thorpe C."/>
            <person name="Mueller R.L."/>
            <person name="Sun C."/>
            <person name="Waterhouse R.M."/>
            <person name="Yan G."/>
            <person name="Tu Z.J."/>
            <person name="Fang X."/>
            <person name="James A.A."/>
        </authorList>
    </citation>
    <scope>NUCLEOTIDE SEQUENCE [LARGE SCALE GENOMIC DNA]</scope>
    <source>
        <strain evidence="12">Foshan</strain>
    </source>
</reference>
<evidence type="ECO:0000256" key="5">
    <source>
        <dbReference type="ARBA" id="ARBA00022833"/>
    </source>
</evidence>
<keyword evidence="6" id="KW-0238">DNA-binding</keyword>
<dbReference type="InterPro" id="IPR013087">
    <property type="entry name" value="Znf_C2H2_type"/>
</dbReference>
<dbReference type="InterPro" id="IPR050331">
    <property type="entry name" value="Zinc_finger"/>
</dbReference>
<feature type="domain" description="C2H2-type" evidence="10">
    <location>
        <begin position="964"/>
        <end position="993"/>
    </location>
</feature>
<dbReference type="PANTHER" id="PTHR16515:SF2">
    <property type="entry name" value="PR DOMAIN ZINC FINGER PROTEIN 4"/>
    <property type="match status" value="1"/>
</dbReference>
<organism evidence="11 12">
    <name type="scientific">Aedes albopictus</name>
    <name type="common">Asian tiger mosquito</name>
    <name type="synonym">Stegomyia albopicta</name>
    <dbReference type="NCBI Taxonomy" id="7160"/>
    <lineage>
        <taxon>Eukaryota</taxon>
        <taxon>Metazoa</taxon>
        <taxon>Ecdysozoa</taxon>
        <taxon>Arthropoda</taxon>
        <taxon>Hexapoda</taxon>
        <taxon>Insecta</taxon>
        <taxon>Pterygota</taxon>
        <taxon>Neoptera</taxon>
        <taxon>Endopterygota</taxon>
        <taxon>Diptera</taxon>
        <taxon>Nematocera</taxon>
        <taxon>Culicoidea</taxon>
        <taxon>Culicidae</taxon>
        <taxon>Culicinae</taxon>
        <taxon>Aedini</taxon>
        <taxon>Aedes</taxon>
        <taxon>Stegomyia</taxon>
    </lineage>
</organism>
<dbReference type="Pfam" id="PF00096">
    <property type="entry name" value="zf-C2H2"/>
    <property type="match status" value="5"/>
</dbReference>
<evidence type="ECO:0000256" key="6">
    <source>
        <dbReference type="ARBA" id="ARBA00023125"/>
    </source>
</evidence>
<feature type="compositionally biased region" description="Acidic residues" evidence="9">
    <location>
        <begin position="535"/>
        <end position="553"/>
    </location>
</feature>
<feature type="compositionally biased region" description="Low complexity" evidence="9">
    <location>
        <begin position="137"/>
        <end position="150"/>
    </location>
</feature>
<feature type="domain" description="C2H2-type" evidence="10">
    <location>
        <begin position="907"/>
        <end position="935"/>
    </location>
</feature>
<feature type="compositionally biased region" description="Basic residues" evidence="9">
    <location>
        <begin position="790"/>
        <end position="800"/>
    </location>
</feature>
<dbReference type="Proteomes" id="UP000069940">
    <property type="component" value="Unassembled WGS sequence"/>
</dbReference>
<feature type="compositionally biased region" description="Acidic residues" evidence="9">
    <location>
        <begin position="605"/>
        <end position="619"/>
    </location>
</feature>
<accession>A0ABM1YNC0</accession>